<gene>
    <name evidence="12" type="ORF">BOKJ2_LOCUS1296</name>
</gene>
<keyword evidence="7" id="KW-0862">Zinc</keyword>
<dbReference type="Proteomes" id="UP000614601">
    <property type="component" value="Unassembled WGS sequence"/>
</dbReference>
<dbReference type="InterPro" id="IPR004181">
    <property type="entry name" value="Znf_MIZ"/>
</dbReference>
<evidence type="ECO:0000256" key="4">
    <source>
        <dbReference type="ARBA" id="ARBA00022723"/>
    </source>
</evidence>
<evidence type="ECO:0000256" key="3">
    <source>
        <dbReference type="ARBA" id="ARBA00022679"/>
    </source>
</evidence>
<feature type="compositionally biased region" description="Acidic residues" evidence="9">
    <location>
        <begin position="477"/>
        <end position="486"/>
    </location>
</feature>
<evidence type="ECO:0000259" key="11">
    <source>
        <dbReference type="PROSITE" id="PS51466"/>
    </source>
</evidence>
<accession>A0A811JTZ4</accession>
<organism evidence="12 13">
    <name type="scientific">Bursaphelenchus okinawaensis</name>
    <dbReference type="NCBI Taxonomy" id="465554"/>
    <lineage>
        <taxon>Eukaryota</taxon>
        <taxon>Metazoa</taxon>
        <taxon>Ecdysozoa</taxon>
        <taxon>Nematoda</taxon>
        <taxon>Chromadorea</taxon>
        <taxon>Rhabditida</taxon>
        <taxon>Tylenchina</taxon>
        <taxon>Tylenchomorpha</taxon>
        <taxon>Aphelenchoidea</taxon>
        <taxon>Aphelenchoididae</taxon>
        <taxon>Bursaphelenchus</taxon>
    </lineage>
</organism>
<dbReference type="Pfam" id="PF14324">
    <property type="entry name" value="PINIT"/>
    <property type="match status" value="1"/>
</dbReference>
<dbReference type="EMBL" id="CAJFCW020000001">
    <property type="protein sequence ID" value="CAG9082476.1"/>
    <property type="molecule type" value="Genomic_DNA"/>
</dbReference>
<dbReference type="GO" id="GO:0003712">
    <property type="term" value="F:transcription coregulator activity"/>
    <property type="evidence" value="ECO:0007669"/>
    <property type="project" value="TreeGrafter"/>
</dbReference>
<dbReference type="UniPathway" id="UPA00886"/>
<comment type="pathway">
    <text evidence="1">Protein modification; protein sumoylation.</text>
</comment>
<feature type="compositionally biased region" description="Polar residues" evidence="9">
    <location>
        <begin position="517"/>
        <end position="530"/>
    </location>
</feature>
<proteinExistence type="inferred from homology"/>
<dbReference type="PROSITE" id="PS51466">
    <property type="entry name" value="PINIT"/>
    <property type="match status" value="1"/>
</dbReference>
<comment type="caution">
    <text evidence="12">The sequence shown here is derived from an EMBL/GenBank/DDBJ whole genome shotgun (WGS) entry which is preliminary data.</text>
</comment>
<keyword evidence="5 8" id="KW-0863">Zinc-finger</keyword>
<dbReference type="AlphaFoldDB" id="A0A811JTZ4"/>
<dbReference type="OrthoDB" id="5875376at2759"/>
<evidence type="ECO:0000256" key="5">
    <source>
        <dbReference type="ARBA" id="ARBA00022771"/>
    </source>
</evidence>
<feature type="region of interest" description="Disordered" evidence="9">
    <location>
        <begin position="439"/>
        <end position="563"/>
    </location>
</feature>
<feature type="domain" description="PINIT" evidence="11">
    <location>
        <begin position="147"/>
        <end position="307"/>
    </location>
</feature>
<feature type="domain" description="SP-RING-type" evidence="10">
    <location>
        <begin position="339"/>
        <end position="420"/>
    </location>
</feature>
<sequence length="619" mass="69763">MASGSWDYEYQTCIRAIDNFRIQDLQAVLTRFSSAPLRNSTRKADLQKRLKDLLTVPATRRAAMDNILAMNRQRSVQMGSTIPPVRHGFVMQQPQYGRAGMPSNWQQQRIPVPGRGVGAQQIRAPYGVPNPNMRGQGNYNPGLLMNPSNIDPKAIQFTVLPFYEQKEVVMSHTLLPQYPKADNNMVHAHYKFSLPRQFIQELSGMGDLPRYEVQLRMCLADGSKHQVDAYPNIIRGYVNQSTIQFPPLMNVQAPPGQGVGQIQKRSSRSVDITQNCLHTHNNEFNLHFEWQPDRNNYVFGIWVVYHLTSNALTSKVERSCPRYYEETRTMIKQLLGGGEEDDIAMDVCRISLLCPLARIIMKRPARGKSCTHLQCFDLTNYIMMNEKRANWKCPVCNKQTLPSDLVLDDYFVEVIEKIKGQSSEVELNRDGSWRMIQDEFSDDSRPSSPKRSRMEQQASVSSAADQTKPGANQDIITLDDSDDDELQNTSNAVPVTQHVSTPPVVVPSTSVQEKLTVPTQSNGDKNTSGESVIYLSDDDGATENAPRNQLAPANKPTQNPDLTETSIFSTADTANQLTNEYKDTVPPNLLSSQAMAEISLELISFLQKLQNCERDYNRV</sequence>
<protein>
    <recommendedName>
        <fullName evidence="14">SP-RING-type domain-containing protein</fullName>
    </recommendedName>
</protein>
<dbReference type="GO" id="GO:0000785">
    <property type="term" value="C:chromatin"/>
    <property type="evidence" value="ECO:0007669"/>
    <property type="project" value="TreeGrafter"/>
</dbReference>
<dbReference type="Proteomes" id="UP000783686">
    <property type="component" value="Unassembled WGS sequence"/>
</dbReference>
<keyword evidence="3" id="KW-0808">Transferase</keyword>
<feature type="compositionally biased region" description="Polar residues" evidence="9">
    <location>
        <begin position="455"/>
        <end position="465"/>
    </location>
</feature>
<keyword evidence="13" id="KW-1185">Reference proteome</keyword>
<evidence type="ECO:0000313" key="13">
    <source>
        <dbReference type="Proteomes" id="UP000614601"/>
    </source>
</evidence>
<evidence type="ECO:0000313" key="12">
    <source>
        <dbReference type="EMBL" id="CAD5206612.1"/>
    </source>
</evidence>
<dbReference type="InterPro" id="IPR013083">
    <property type="entry name" value="Znf_RING/FYVE/PHD"/>
</dbReference>
<evidence type="ECO:0000256" key="7">
    <source>
        <dbReference type="ARBA" id="ARBA00022833"/>
    </source>
</evidence>
<feature type="compositionally biased region" description="Low complexity" evidence="9">
    <location>
        <begin position="487"/>
        <end position="512"/>
    </location>
</feature>
<evidence type="ECO:0008006" key="14">
    <source>
        <dbReference type="Google" id="ProtNLM"/>
    </source>
</evidence>
<reference evidence="12" key="1">
    <citation type="submission" date="2020-09" db="EMBL/GenBank/DDBJ databases">
        <authorList>
            <person name="Kikuchi T."/>
        </authorList>
    </citation>
    <scope>NUCLEOTIDE SEQUENCE</scope>
    <source>
        <strain evidence="12">SH1</strain>
    </source>
</reference>
<dbReference type="CDD" id="cd16650">
    <property type="entry name" value="SP-RING_PIAS-like"/>
    <property type="match status" value="1"/>
</dbReference>
<dbReference type="Gene3D" id="2.60.120.780">
    <property type="entry name" value="PINIT domain"/>
    <property type="match status" value="1"/>
</dbReference>
<keyword evidence="6" id="KW-0833">Ubl conjugation pathway</keyword>
<dbReference type="InterPro" id="IPR023321">
    <property type="entry name" value="PINIT"/>
</dbReference>
<comment type="similarity">
    <text evidence="2">Belongs to the PIAS family.</text>
</comment>
<dbReference type="Gene3D" id="3.30.40.10">
    <property type="entry name" value="Zinc/RING finger domain, C3HC4 (zinc finger)"/>
    <property type="match status" value="1"/>
</dbReference>
<evidence type="ECO:0000256" key="8">
    <source>
        <dbReference type="PROSITE-ProRule" id="PRU00452"/>
    </source>
</evidence>
<dbReference type="GO" id="GO:0016925">
    <property type="term" value="P:protein sumoylation"/>
    <property type="evidence" value="ECO:0007669"/>
    <property type="project" value="UniProtKB-UniPathway"/>
</dbReference>
<dbReference type="GO" id="GO:0061665">
    <property type="term" value="F:SUMO ligase activity"/>
    <property type="evidence" value="ECO:0007669"/>
    <property type="project" value="TreeGrafter"/>
</dbReference>
<dbReference type="EMBL" id="CAJFDH010000001">
    <property type="protein sequence ID" value="CAD5206612.1"/>
    <property type="molecule type" value="Genomic_DNA"/>
</dbReference>
<dbReference type="PROSITE" id="PS51044">
    <property type="entry name" value="ZF_SP_RING"/>
    <property type="match status" value="1"/>
</dbReference>
<evidence type="ECO:0000256" key="1">
    <source>
        <dbReference type="ARBA" id="ARBA00004718"/>
    </source>
</evidence>
<evidence type="ECO:0000259" key="10">
    <source>
        <dbReference type="PROSITE" id="PS51044"/>
    </source>
</evidence>
<name>A0A811JTZ4_9BILA</name>
<dbReference type="InterPro" id="IPR038654">
    <property type="entry name" value="PINIT_sf"/>
</dbReference>
<dbReference type="PANTHER" id="PTHR10782">
    <property type="entry name" value="ZINC FINGER MIZ DOMAIN-CONTAINING PROTEIN"/>
    <property type="match status" value="1"/>
</dbReference>
<dbReference type="GO" id="GO:0006357">
    <property type="term" value="P:regulation of transcription by RNA polymerase II"/>
    <property type="evidence" value="ECO:0007669"/>
    <property type="project" value="TreeGrafter"/>
</dbReference>
<evidence type="ECO:0000256" key="9">
    <source>
        <dbReference type="SAM" id="MobiDB-lite"/>
    </source>
</evidence>
<dbReference type="PANTHER" id="PTHR10782:SF94">
    <property type="entry name" value="SUPPRESSOR OF VARIEGATION 2-10, ISOFORM I"/>
    <property type="match status" value="1"/>
</dbReference>
<dbReference type="Pfam" id="PF02891">
    <property type="entry name" value="zf-MIZ"/>
    <property type="match status" value="1"/>
</dbReference>
<evidence type="ECO:0000256" key="2">
    <source>
        <dbReference type="ARBA" id="ARBA00005383"/>
    </source>
</evidence>
<evidence type="ECO:0000256" key="6">
    <source>
        <dbReference type="ARBA" id="ARBA00022786"/>
    </source>
</evidence>
<dbReference type="GO" id="GO:0008270">
    <property type="term" value="F:zinc ion binding"/>
    <property type="evidence" value="ECO:0007669"/>
    <property type="project" value="UniProtKB-KW"/>
</dbReference>
<keyword evidence="4" id="KW-0479">Metal-binding</keyword>